<dbReference type="RefSeq" id="WP_195811784.1">
    <property type="nucleotide sequence ID" value="NZ_CP064795.1"/>
</dbReference>
<name>A0A7S9HE10_9ALTE</name>
<dbReference type="KEGG" id="smaa:IT774_06070"/>
<dbReference type="Proteomes" id="UP000595095">
    <property type="component" value="Chromosome"/>
</dbReference>
<dbReference type="InterPro" id="IPR050638">
    <property type="entry name" value="AA-Vitamin_Transporters"/>
</dbReference>
<feature type="transmembrane region" description="Helical" evidence="7">
    <location>
        <begin position="138"/>
        <end position="157"/>
    </location>
</feature>
<keyword evidence="5 7" id="KW-0472">Membrane</keyword>
<evidence type="ECO:0000256" key="5">
    <source>
        <dbReference type="ARBA" id="ARBA00023136"/>
    </source>
</evidence>
<keyword evidence="3 7" id="KW-0812">Transmembrane</keyword>
<feature type="transmembrane region" description="Helical" evidence="7">
    <location>
        <begin position="76"/>
        <end position="95"/>
    </location>
</feature>
<evidence type="ECO:0000256" key="4">
    <source>
        <dbReference type="ARBA" id="ARBA00022989"/>
    </source>
</evidence>
<proteinExistence type="inferred from homology"/>
<evidence type="ECO:0000256" key="6">
    <source>
        <dbReference type="SAM" id="MobiDB-lite"/>
    </source>
</evidence>
<feature type="region of interest" description="Disordered" evidence="6">
    <location>
        <begin position="218"/>
        <end position="241"/>
    </location>
</feature>
<feature type="transmembrane region" description="Helical" evidence="7">
    <location>
        <begin position="50"/>
        <end position="70"/>
    </location>
</feature>
<feature type="transmembrane region" description="Helical" evidence="7">
    <location>
        <begin position="164"/>
        <end position="180"/>
    </location>
</feature>
<feature type="domain" description="EamA" evidence="8">
    <location>
        <begin position="79"/>
        <end position="209"/>
    </location>
</feature>
<evidence type="ECO:0000256" key="1">
    <source>
        <dbReference type="ARBA" id="ARBA00004141"/>
    </source>
</evidence>
<dbReference type="GO" id="GO:0016020">
    <property type="term" value="C:membrane"/>
    <property type="evidence" value="ECO:0007669"/>
    <property type="project" value="UniProtKB-SubCell"/>
</dbReference>
<reference evidence="9 10" key="1">
    <citation type="submission" date="2020-11" db="EMBL/GenBank/DDBJ databases">
        <title>Complete genome sequence for Salinimonas sp. strain G2-b.</title>
        <authorList>
            <person name="Park S.-J."/>
        </authorList>
    </citation>
    <scope>NUCLEOTIDE SEQUENCE [LARGE SCALE GENOMIC DNA]</scope>
    <source>
        <strain evidence="9 10">G2-b</strain>
    </source>
</reference>
<dbReference type="Pfam" id="PF00892">
    <property type="entry name" value="EamA"/>
    <property type="match status" value="1"/>
</dbReference>
<accession>A0A7S9HE10</accession>
<dbReference type="SUPFAM" id="SSF103481">
    <property type="entry name" value="Multidrug resistance efflux transporter EmrE"/>
    <property type="match status" value="1"/>
</dbReference>
<organism evidence="9 10">
    <name type="scientific">Salinimonas marina</name>
    <dbReference type="NCBI Taxonomy" id="2785918"/>
    <lineage>
        <taxon>Bacteria</taxon>
        <taxon>Pseudomonadati</taxon>
        <taxon>Pseudomonadota</taxon>
        <taxon>Gammaproteobacteria</taxon>
        <taxon>Alteromonadales</taxon>
        <taxon>Alteromonadaceae</taxon>
        <taxon>Alteromonas/Salinimonas group</taxon>
        <taxon>Salinimonas</taxon>
    </lineage>
</organism>
<keyword evidence="10" id="KW-1185">Reference proteome</keyword>
<evidence type="ECO:0000313" key="9">
    <source>
        <dbReference type="EMBL" id="QPG06709.1"/>
    </source>
</evidence>
<keyword evidence="4 7" id="KW-1133">Transmembrane helix</keyword>
<evidence type="ECO:0000313" key="10">
    <source>
        <dbReference type="Proteomes" id="UP000595095"/>
    </source>
</evidence>
<dbReference type="EMBL" id="CP064795">
    <property type="protein sequence ID" value="QPG06709.1"/>
    <property type="molecule type" value="Genomic_DNA"/>
</dbReference>
<dbReference type="PANTHER" id="PTHR32322">
    <property type="entry name" value="INNER MEMBRANE TRANSPORTER"/>
    <property type="match status" value="1"/>
</dbReference>
<feature type="transmembrane region" description="Helical" evidence="7">
    <location>
        <begin position="186"/>
        <end position="209"/>
    </location>
</feature>
<evidence type="ECO:0000259" key="8">
    <source>
        <dbReference type="Pfam" id="PF00892"/>
    </source>
</evidence>
<dbReference type="InterPro" id="IPR037185">
    <property type="entry name" value="EmrE-like"/>
</dbReference>
<protein>
    <submittedName>
        <fullName evidence="9">DMT family transporter</fullName>
    </submittedName>
</protein>
<dbReference type="InterPro" id="IPR000620">
    <property type="entry name" value="EamA_dom"/>
</dbReference>
<gene>
    <name evidence="9" type="ORF">IT774_06070</name>
</gene>
<comment type="similarity">
    <text evidence="2">Belongs to the EamA transporter family.</text>
</comment>
<feature type="transmembrane region" description="Helical" evidence="7">
    <location>
        <begin position="23"/>
        <end position="43"/>
    </location>
</feature>
<evidence type="ECO:0000256" key="7">
    <source>
        <dbReference type="SAM" id="Phobius"/>
    </source>
</evidence>
<comment type="subcellular location">
    <subcellularLocation>
        <location evidence="1">Membrane</location>
        <topology evidence="1">Multi-pass membrane protein</topology>
    </subcellularLocation>
</comment>
<dbReference type="AlphaFoldDB" id="A0A7S9HE10"/>
<feature type="transmembrane region" description="Helical" evidence="7">
    <location>
        <begin position="107"/>
        <end position="126"/>
    </location>
</feature>
<evidence type="ECO:0000256" key="3">
    <source>
        <dbReference type="ARBA" id="ARBA00022692"/>
    </source>
</evidence>
<sequence length="241" mass="24858">MMVGCLAIGSAGAAIPSGWPATLVVLIAAPQLIATVALAGPALKQGVAKLPWLGLGVGFIGVAVSVAGNLEKASALGFGLTLQSMLCLVAGTLLTKRVKFAPSLGSSMIIQSFTTAILFALLALYIDNTLLFPMEIGFWKAVMWFVLFSTLAAYGLYWGCLERIGAVNIACLIYLSPPVTTLCVRVMFGEAIATATIAGVVISVAGIMLSQENSNHASGASGYEGEDCRANEAPSGSHQNC</sequence>
<evidence type="ECO:0000256" key="2">
    <source>
        <dbReference type="ARBA" id="ARBA00007362"/>
    </source>
</evidence>
<dbReference type="PANTHER" id="PTHR32322:SF2">
    <property type="entry name" value="EAMA DOMAIN-CONTAINING PROTEIN"/>
    <property type="match status" value="1"/>
</dbReference>